<evidence type="ECO:0000256" key="1">
    <source>
        <dbReference type="SAM" id="Phobius"/>
    </source>
</evidence>
<evidence type="ECO:0000313" key="2">
    <source>
        <dbReference type="EMBL" id="MDQ0191563.1"/>
    </source>
</evidence>
<evidence type="ECO:0008006" key="4">
    <source>
        <dbReference type="Google" id="ProtNLM"/>
    </source>
</evidence>
<comment type="caution">
    <text evidence="2">The sequence shown here is derived from an EMBL/GenBank/DDBJ whole genome shotgun (WGS) entry which is preliminary data.</text>
</comment>
<feature type="transmembrane region" description="Helical" evidence="1">
    <location>
        <begin position="47"/>
        <end position="69"/>
    </location>
</feature>
<dbReference type="RefSeq" id="WP_274457135.1">
    <property type="nucleotide sequence ID" value="NZ_CP067097.1"/>
</dbReference>
<keyword evidence="1" id="KW-0472">Membrane</keyword>
<dbReference type="EMBL" id="JAUSTP010000054">
    <property type="protein sequence ID" value="MDQ0191563.1"/>
    <property type="molecule type" value="Genomic_DNA"/>
</dbReference>
<gene>
    <name evidence="2" type="ORF">J2S03_003434</name>
</gene>
<dbReference type="InterPro" id="IPR027304">
    <property type="entry name" value="Trigger_fact/SurA_dom_sf"/>
</dbReference>
<sequence length="250" mass="28068">MKSLNVELSDTLHSVLDSKTSSVSFEVVWEKYGKQETTPHKVTKKMIFCIIISVVIISGGGLAAASSLLSSYTQNLRSAAHANGIFEYINGTPVSNQEFDSFKAGQELVSELNHQSINENQIIQMFNRNQVLYQQAQKDGLIVSDQQAKNFALKVQQTLEHPSKTVSQSNASQIIQILKAEEKGLGVSDQEYWTHIAPTFYKVDLSIGKLKQEFYTQYQTEHPGATYLQINNAWNRYGKMLLEKASIRIS</sequence>
<keyword evidence="1" id="KW-0812">Transmembrane</keyword>
<keyword evidence="1" id="KW-1133">Transmembrane helix</keyword>
<name>A0ABT9XMQ0_9BACL</name>
<organism evidence="2 3">
    <name type="scientific">Alicyclobacillus cycloheptanicus</name>
    <dbReference type="NCBI Taxonomy" id="1457"/>
    <lineage>
        <taxon>Bacteria</taxon>
        <taxon>Bacillati</taxon>
        <taxon>Bacillota</taxon>
        <taxon>Bacilli</taxon>
        <taxon>Bacillales</taxon>
        <taxon>Alicyclobacillaceae</taxon>
        <taxon>Alicyclobacillus</taxon>
    </lineage>
</organism>
<keyword evidence="3" id="KW-1185">Reference proteome</keyword>
<proteinExistence type="predicted"/>
<accession>A0ABT9XMQ0</accession>
<protein>
    <recommendedName>
        <fullName evidence="4">DUF3600 domain-containing protein</fullName>
    </recommendedName>
</protein>
<dbReference type="SUPFAM" id="SSF109998">
    <property type="entry name" value="Triger factor/SurA peptide-binding domain-like"/>
    <property type="match status" value="1"/>
</dbReference>
<dbReference type="Proteomes" id="UP001232973">
    <property type="component" value="Unassembled WGS sequence"/>
</dbReference>
<reference evidence="2 3" key="1">
    <citation type="submission" date="2023-07" db="EMBL/GenBank/DDBJ databases">
        <title>Genomic Encyclopedia of Type Strains, Phase IV (KMG-IV): sequencing the most valuable type-strain genomes for metagenomic binning, comparative biology and taxonomic classification.</title>
        <authorList>
            <person name="Goeker M."/>
        </authorList>
    </citation>
    <scope>NUCLEOTIDE SEQUENCE [LARGE SCALE GENOMIC DNA]</scope>
    <source>
        <strain evidence="2 3">DSM 4006</strain>
    </source>
</reference>
<evidence type="ECO:0000313" key="3">
    <source>
        <dbReference type="Proteomes" id="UP001232973"/>
    </source>
</evidence>